<organism evidence="7 8">
    <name type="scientific">Microcystis aeruginosa BLCC-F108</name>
    <dbReference type="NCBI Taxonomy" id="2755317"/>
    <lineage>
        <taxon>Bacteria</taxon>
        <taxon>Bacillati</taxon>
        <taxon>Cyanobacteriota</taxon>
        <taxon>Cyanophyceae</taxon>
        <taxon>Oscillatoriophycideae</taxon>
        <taxon>Chroococcales</taxon>
        <taxon>Microcystaceae</taxon>
        <taxon>Microcystis</taxon>
    </lineage>
</organism>
<evidence type="ECO:0000313" key="8">
    <source>
        <dbReference type="Proteomes" id="UP000551499"/>
    </source>
</evidence>
<feature type="domain" description="Cas12f1-like TNB" evidence="5">
    <location>
        <begin position="444"/>
        <end position="509"/>
    </location>
</feature>
<dbReference type="GO" id="GO:0046872">
    <property type="term" value="F:metal ion binding"/>
    <property type="evidence" value="ECO:0007669"/>
    <property type="project" value="UniProtKB-KW"/>
</dbReference>
<evidence type="ECO:0000256" key="1">
    <source>
        <dbReference type="ARBA" id="ARBA00022723"/>
    </source>
</evidence>
<feature type="coiled-coil region" evidence="4">
    <location>
        <begin position="377"/>
        <end position="404"/>
    </location>
</feature>
<sequence>MPMKGKSKVSKTKQGNDCTMSSLTSMVQLELPLFATAESVQSSNEMTLRDKSALCADSIQRQKSSKTSIVGLTSKEKDLEPYWTDDCGEINSQLLCPHWTDYADLDSSLYSIWSNKTVAKSWFSTKLFTVPNQNLQQTCYKYFTSSLAECPDSGSTLKKSKKVRIYPTTEQKKLMKHWWGVSRFVFNQTIKYLQEPGRKANWKAIKTGIINDLPEWAKEVPYQIKSIAVKDACEAVKNAQRKYQKTGEIQKVKFPSRKDKQQSCYIPKSAISAKGIYHTKLGQIRFTESLPDNFGDSRLVSRNGQYYLAIPHEVQRCESDNQGRIVALDPGVRDFLALFSPNSFGSIGSQDIGKIQRLCYHLDDLISRSTKVNAKTRNRYRKAANRLRNKIRNLVDELHHQVARFLVDNFDVILLPTFEVSEMVLKNSRKIRSKSVRQMLNWSHYRFKQFLKHKAFEMGKLVIDCCEAYTSKTVSWTGELIHNLGGKKVIKSKIDGKTMDRDINGARGIFLRALGDTPSLRDSLRVHC</sequence>
<keyword evidence="3" id="KW-0238">DNA-binding</keyword>
<comment type="caution">
    <text evidence="7">The sequence shown here is derived from an EMBL/GenBank/DDBJ whole genome shotgun (WGS) entry which is preliminary data.</text>
</comment>
<evidence type="ECO:0000259" key="6">
    <source>
        <dbReference type="Pfam" id="PF12323"/>
    </source>
</evidence>
<dbReference type="InterPro" id="IPR010095">
    <property type="entry name" value="Cas12f1-like_TNB"/>
</dbReference>
<evidence type="ECO:0000256" key="4">
    <source>
        <dbReference type="SAM" id="Coils"/>
    </source>
</evidence>
<dbReference type="AlphaFoldDB" id="A0A841UW76"/>
<keyword evidence="4" id="KW-0175">Coiled coil</keyword>
<dbReference type="PANTHER" id="PTHR36172:SF1">
    <property type="entry name" value="RESOLVASE-RELATED"/>
    <property type="match status" value="1"/>
</dbReference>
<dbReference type="NCBIfam" id="NF040570">
    <property type="entry name" value="guided_TnpB"/>
    <property type="match status" value="1"/>
</dbReference>
<dbReference type="InterPro" id="IPR021027">
    <property type="entry name" value="Transposase_put_HTH"/>
</dbReference>
<dbReference type="PANTHER" id="PTHR36172">
    <property type="match status" value="1"/>
</dbReference>
<evidence type="ECO:0000313" key="7">
    <source>
        <dbReference type="EMBL" id="MBC1192316.1"/>
    </source>
</evidence>
<reference evidence="7 8" key="1">
    <citation type="submission" date="2020-07" db="EMBL/GenBank/DDBJ databases">
        <title>Genomes of two Microcystis aeruginosa (Cyanobacteria) strains from Florida (USA) with disparate toxicogenic potential.</title>
        <authorList>
            <person name="Lefler F.W."/>
            <person name="Barbosa M."/>
            <person name="Berthold D.E."/>
            <person name="Laughinghouse H.D. IV."/>
        </authorList>
    </citation>
    <scope>NUCLEOTIDE SEQUENCE [LARGE SCALE GENOMIC DNA]</scope>
    <source>
        <strain evidence="7 8">BLCCF108</strain>
    </source>
</reference>
<keyword evidence="1" id="KW-0479">Metal-binding</keyword>
<gene>
    <name evidence="7" type="ORF">H0902_16470</name>
</gene>
<dbReference type="Proteomes" id="UP000551499">
    <property type="component" value="Unassembled WGS sequence"/>
</dbReference>
<evidence type="ECO:0000256" key="3">
    <source>
        <dbReference type="ARBA" id="ARBA00023125"/>
    </source>
</evidence>
<dbReference type="Pfam" id="PF12323">
    <property type="entry name" value="HTH_OrfB_IS605"/>
    <property type="match status" value="1"/>
</dbReference>
<dbReference type="GO" id="GO:0003677">
    <property type="term" value="F:DNA binding"/>
    <property type="evidence" value="ECO:0007669"/>
    <property type="project" value="UniProtKB-KW"/>
</dbReference>
<evidence type="ECO:0000259" key="5">
    <source>
        <dbReference type="Pfam" id="PF07282"/>
    </source>
</evidence>
<name>A0A841UW76_MICAE</name>
<accession>A0A841UW76</accession>
<evidence type="ECO:0000256" key="2">
    <source>
        <dbReference type="ARBA" id="ARBA00022833"/>
    </source>
</evidence>
<proteinExistence type="predicted"/>
<dbReference type="InterPro" id="IPR051491">
    <property type="entry name" value="Recombinase/Transposase-rel"/>
</dbReference>
<dbReference type="EMBL" id="JACEGB010000308">
    <property type="protein sequence ID" value="MBC1192316.1"/>
    <property type="molecule type" value="Genomic_DNA"/>
</dbReference>
<protein>
    <submittedName>
        <fullName evidence="7">Transposase</fullName>
    </submittedName>
</protein>
<keyword evidence="2" id="KW-0862">Zinc</keyword>
<feature type="domain" description="Transposase putative helix-turn-helix" evidence="6">
    <location>
        <begin position="158"/>
        <end position="195"/>
    </location>
</feature>
<dbReference type="Pfam" id="PF07282">
    <property type="entry name" value="Cas12f1-like_TNB"/>
    <property type="match status" value="1"/>
</dbReference>